<dbReference type="InterPro" id="IPR016169">
    <property type="entry name" value="FAD-bd_PCMH_sub2"/>
</dbReference>
<evidence type="ECO:0000256" key="5">
    <source>
        <dbReference type="SAM" id="SignalP"/>
    </source>
</evidence>
<dbReference type="GeneID" id="54585443"/>
<dbReference type="PROSITE" id="PS51387">
    <property type="entry name" value="FAD_PCMH"/>
    <property type="match status" value="1"/>
</dbReference>
<dbReference type="InterPro" id="IPR036318">
    <property type="entry name" value="FAD-bd_PCMH-like_sf"/>
</dbReference>
<dbReference type="EMBL" id="ML987196">
    <property type="protein sequence ID" value="KAF2248304.1"/>
    <property type="molecule type" value="Genomic_DNA"/>
</dbReference>
<evidence type="ECO:0000259" key="6">
    <source>
        <dbReference type="PROSITE" id="PS51387"/>
    </source>
</evidence>
<keyword evidence="5" id="KW-0732">Signal</keyword>
<organism evidence="7 8">
    <name type="scientific">Trematosphaeria pertusa</name>
    <dbReference type="NCBI Taxonomy" id="390896"/>
    <lineage>
        <taxon>Eukaryota</taxon>
        <taxon>Fungi</taxon>
        <taxon>Dikarya</taxon>
        <taxon>Ascomycota</taxon>
        <taxon>Pezizomycotina</taxon>
        <taxon>Dothideomycetes</taxon>
        <taxon>Pleosporomycetidae</taxon>
        <taxon>Pleosporales</taxon>
        <taxon>Massarineae</taxon>
        <taxon>Trematosphaeriaceae</taxon>
        <taxon>Trematosphaeria</taxon>
    </lineage>
</organism>
<evidence type="ECO:0000256" key="4">
    <source>
        <dbReference type="ARBA" id="ARBA00023002"/>
    </source>
</evidence>
<feature type="chain" id="PRO_5025584737" evidence="5">
    <location>
        <begin position="22"/>
        <end position="514"/>
    </location>
</feature>
<evidence type="ECO:0000256" key="1">
    <source>
        <dbReference type="ARBA" id="ARBA00005466"/>
    </source>
</evidence>
<keyword evidence="8" id="KW-1185">Reference proteome</keyword>
<sequence length="514" mass="54508">MLRTAAETSALIAFLLSTTTATVSNGTSAVTGFPPCDAFLSTNLTSRLVLATSPAYEPRVQSYWSGNARLRPWCFFQPLTTQELSTAITALTAAGSGAGDWHIAVRGGGNSGPGISNIANGITIDLGMMNRSWYDPGSGLASVEPGAVWKDVYFSLLHNGNVTVTGGRDGGVGVGGFLLGGGNSYHTTRNGFGCDTVINYEVVLANGSIVDANANKNADLWRALKGGGMNFGIVTRFDMEAMPAVDLAYGQSVIAANYSDQVVDAVVDFTNRPEELGRNDHLIVLYTHDPKSSEDVMIEVIRANTQGNLNTAGFEKVTDIPALSSTWELKSLADAANESQVAGGGKNVRATLTFLNKPPILRATVSLHADLVRSLSSSIGTSNFITQNFFQPLPSYLSAIGQRQGGNVLGLDRIPGNAILWTAGVSVTNGDDAAVALVHAEVSNMMVKLREVAENEAGGVDWVYLNYADVSQDSLGSYGEENVGFMREVAGKYDPEGWWQRMVPGGFKLERVTG</sequence>
<dbReference type="PANTHER" id="PTHR42973:SF53">
    <property type="entry name" value="FAD-BINDING PCMH-TYPE DOMAIN-CONTAINING PROTEIN-RELATED"/>
    <property type="match status" value="1"/>
</dbReference>
<protein>
    <submittedName>
        <fullName evidence="7">FAD binding domain-containing protein</fullName>
    </submittedName>
</protein>
<feature type="signal peptide" evidence="5">
    <location>
        <begin position="1"/>
        <end position="21"/>
    </location>
</feature>
<feature type="domain" description="FAD-binding PCMH-type" evidence="6">
    <location>
        <begin position="68"/>
        <end position="244"/>
    </location>
</feature>
<dbReference type="Gene3D" id="3.30.465.10">
    <property type="match status" value="1"/>
</dbReference>
<dbReference type="RefSeq" id="XP_033683308.1">
    <property type="nucleotide sequence ID" value="XM_033832113.1"/>
</dbReference>
<evidence type="ECO:0000256" key="2">
    <source>
        <dbReference type="ARBA" id="ARBA00022630"/>
    </source>
</evidence>
<keyword evidence="4" id="KW-0560">Oxidoreductase</keyword>
<evidence type="ECO:0000313" key="7">
    <source>
        <dbReference type="EMBL" id="KAF2248304.1"/>
    </source>
</evidence>
<keyword evidence="3" id="KW-0274">FAD</keyword>
<keyword evidence="2" id="KW-0285">Flavoprotein</keyword>
<dbReference type="OrthoDB" id="2151789at2759"/>
<evidence type="ECO:0000256" key="3">
    <source>
        <dbReference type="ARBA" id="ARBA00022827"/>
    </source>
</evidence>
<dbReference type="InterPro" id="IPR016166">
    <property type="entry name" value="FAD-bd_PCMH"/>
</dbReference>
<reference evidence="7" key="1">
    <citation type="journal article" date="2020" name="Stud. Mycol.">
        <title>101 Dothideomycetes genomes: a test case for predicting lifestyles and emergence of pathogens.</title>
        <authorList>
            <person name="Haridas S."/>
            <person name="Albert R."/>
            <person name="Binder M."/>
            <person name="Bloem J."/>
            <person name="Labutti K."/>
            <person name="Salamov A."/>
            <person name="Andreopoulos B."/>
            <person name="Baker S."/>
            <person name="Barry K."/>
            <person name="Bills G."/>
            <person name="Bluhm B."/>
            <person name="Cannon C."/>
            <person name="Castanera R."/>
            <person name="Culley D."/>
            <person name="Daum C."/>
            <person name="Ezra D."/>
            <person name="Gonzalez J."/>
            <person name="Henrissat B."/>
            <person name="Kuo A."/>
            <person name="Liang C."/>
            <person name="Lipzen A."/>
            <person name="Lutzoni F."/>
            <person name="Magnuson J."/>
            <person name="Mondo S."/>
            <person name="Nolan M."/>
            <person name="Ohm R."/>
            <person name="Pangilinan J."/>
            <person name="Park H.-J."/>
            <person name="Ramirez L."/>
            <person name="Alfaro M."/>
            <person name="Sun H."/>
            <person name="Tritt A."/>
            <person name="Yoshinaga Y."/>
            <person name="Zwiers L.-H."/>
            <person name="Turgeon B."/>
            <person name="Goodwin S."/>
            <person name="Spatafora J."/>
            <person name="Crous P."/>
            <person name="Grigoriev I."/>
        </authorList>
    </citation>
    <scope>NUCLEOTIDE SEQUENCE</scope>
    <source>
        <strain evidence="7">CBS 122368</strain>
    </source>
</reference>
<accession>A0A6A6ICJ5</accession>
<dbReference type="AlphaFoldDB" id="A0A6A6ICJ5"/>
<gene>
    <name evidence="7" type="ORF">BU26DRAFT_551636</name>
</gene>
<evidence type="ECO:0000313" key="8">
    <source>
        <dbReference type="Proteomes" id="UP000800094"/>
    </source>
</evidence>
<dbReference type="PANTHER" id="PTHR42973">
    <property type="entry name" value="BINDING OXIDOREDUCTASE, PUTATIVE (AFU_ORTHOLOGUE AFUA_1G17690)-RELATED"/>
    <property type="match status" value="1"/>
</dbReference>
<name>A0A6A6ICJ5_9PLEO</name>
<dbReference type="SUPFAM" id="SSF56176">
    <property type="entry name" value="FAD-binding/transporter-associated domain-like"/>
    <property type="match status" value="1"/>
</dbReference>
<dbReference type="Pfam" id="PF01565">
    <property type="entry name" value="FAD_binding_4"/>
    <property type="match status" value="1"/>
</dbReference>
<dbReference type="GO" id="GO:0071949">
    <property type="term" value="F:FAD binding"/>
    <property type="evidence" value="ECO:0007669"/>
    <property type="project" value="InterPro"/>
</dbReference>
<dbReference type="GO" id="GO:0016491">
    <property type="term" value="F:oxidoreductase activity"/>
    <property type="evidence" value="ECO:0007669"/>
    <property type="project" value="UniProtKB-KW"/>
</dbReference>
<dbReference type="InterPro" id="IPR050416">
    <property type="entry name" value="FAD-linked_Oxidoreductase"/>
</dbReference>
<dbReference type="Proteomes" id="UP000800094">
    <property type="component" value="Unassembled WGS sequence"/>
</dbReference>
<proteinExistence type="inferred from homology"/>
<dbReference type="InterPro" id="IPR006094">
    <property type="entry name" value="Oxid_FAD_bind_N"/>
</dbReference>
<comment type="similarity">
    <text evidence="1">Belongs to the oxygen-dependent FAD-linked oxidoreductase family.</text>
</comment>